<dbReference type="AlphaFoldDB" id="A0A3P6UCL0"/>
<dbReference type="OMA" id="CLDEKGC"/>
<sequence length="356" mass="40567">MNGEISLKDLKALLDDNNIDLSMHQLVSIPTKSLELPLSFGELASLKWLDLKGNPMELELSQAAGDCLDEKGCKTAALNVVRLMRDRSARQHRLLEKQKFMKKQYRENDAAVHGLTSKKEKTKKKKNKYRDVTYEQLEPDTDRAQQNSPRTVPSNNEKSTRETKRNGKCKSNSVLSLWRKILIILFVLTVVIPLFSAIMVVTNCVGEPQNWLLSSKSFCEDLQTVVEKHSLPPTIFDNFFLSITSLLKPYVDAASAGWETLEKEYDLSSYIKDSYDLLYKKFVSVALLVQGYAAYNYDNLMIFYNTYAADAVNNATKDIWLLLRIFGLMITDLLMTIVGEGCFFVSSIVEKIFTYM</sequence>
<evidence type="ECO:0000313" key="3">
    <source>
        <dbReference type="EMBL" id="VDK74831.1"/>
    </source>
</evidence>
<keyword evidence="4" id="KW-1185">Reference proteome</keyword>
<dbReference type="Proteomes" id="UP000277928">
    <property type="component" value="Unassembled WGS sequence"/>
</dbReference>
<organism evidence="3 4">
    <name type="scientific">Litomosoides sigmodontis</name>
    <name type="common">Filarial nematode worm</name>
    <dbReference type="NCBI Taxonomy" id="42156"/>
    <lineage>
        <taxon>Eukaryota</taxon>
        <taxon>Metazoa</taxon>
        <taxon>Ecdysozoa</taxon>
        <taxon>Nematoda</taxon>
        <taxon>Chromadorea</taxon>
        <taxon>Rhabditida</taxon>
        <taxon>Spirurina</taxon>
        <taxon>Spiruromorpha</taxon>
        <taxon>Filarioidea</taxon>
        <taxon>Onchocercidae</taxon>
        <taxon>Litomosoides</taxon>
    </lineage>
</organism>
<evidence type="ECO:0000256" key="1">
    <source>
        <dbReference type="SAM" id="MobiDB-lite"/>
    </source>
</evidence>
<dbReference type="EMBL" id="UYRX01000125">
    <property type="protein sequence ID" value="VDK74831.1"/>
    <property type="molecule type" value="Genomic_DNA"/>
</dbReference>
<keyword evidence="2" id="KW-1133">Transmembrane helix</keyword>
<feature type="region of interest" description="Disordered" evidence="1">
    <location>
        <begin position="111"/>
        <end position="166"/>
    </location>
</feature>
<evidence type="ECO:0000256" key="2">
    <source>
        <dbReference type="SAM" id="Phobius"/>
    </source>
</evidence>
<keyword evidence="2" id="KW-0472">Membrane</keyword>
<protein>
    <recommendedName>
        <fullName evidence="5">Leucine-rich repeat-containing protein 59</fullName>
    </recommendedName>
</protein>
<keyword evidence="2" id="KW-0812">Transmembrane</keyword>
<feature type="compositionally biased region" description="Polar residues" evidence="1">
    <location>
        <begin position="144"/>
        <end position="157"/>
    </location>
</feature>
<name>A0A3P6UCL0_LITSI</name>
<evidence type="ECO:0008006" key="5">
    <source>
        <dbReference type="Google" id="ProtNLM"/>
    </source>
</evidence>
<evidence type="ECO:0000313" key="4">
    <source>
        <dbReference type="Proteomes" id="UP000277928"/>
    </source>
</evidence>
<proteinExistence type="predicted"/>
<reference evidence="3 4" key="1">
    <citation type="submission" date="2018-08" db="EMBL/GenBank/DDBJ databases">
        <authorList>
            <person name="Laetsch R D."/>
            <person name="Stevens L."/>
            <person name="Kumar S."/>
            <person name="Blaxter L. M."/>
        </authorList>
    </citation>
    <scope>NUCLEOTIDE SEQUENCE [LARGE SCALE GENOMIC DNA]</scope>
</reference>
<feature type="transmembrane region" description="Helical" evidence="2">
    <location>
        <begin position="181"/>
        <end position="201"/>
    </location>
</feature>
<accession>A0A3P6UCL0</accession>
<dbReference type="STRING" id="42156.A0A3P6UCL0"/>
<gene>
    <name evidence="3" type="ORF">NLS_LOCUS2640</name>
</gene>
<dbReference type="OrthoDB" id="1394818at2759"/>